<sequence length="86" mass="10299">MSRVTKMGEYQVYVKPKEPVTTNYEHNELLWTIKSNFKSNGGIPTIVGVVYVRKEIRYKVEFPNGMIDYFRLDNFDKFYELTTEKY</sequence>
<dbReference type="OrthoDB" id="2643343at2"/>
<dbReference type="KEGG" id="pnp:IJ22_17460"/>
<protein>
    <submittedName>
        <fullName evidence="1">Uncharacterized protein</fullName>
    </submittedName>
</protein>
<name>A0A0U2U7G3_9BACL</name>
<dbReference type="AlphaFoldDB" id="A0A0U2U7G3"/>
<dbReference type="EMBL" id="CP013652">
    <property type="protein sequence ID" value="ALS22120.1"/>
    <property type="molecule type" value="Genomic_DNA"/>
</dbReference>
<reference evidence="2" key="1">
    <citation type="submission" date="2015-12" db="EMBL/GenBank/DDBJ databases">
        <title>Complete genome sequences of two moderately thermophilic Paenibacillus species.</title>
        <authorList>
            <person name="Butler R.III."/>
            <person name="Wang J."/>
            <person name="Stark B.C."/>
            <person name="Pombert J.-F."/>
        </authorList>
    </citation>
    <scope>NUCLEOTIDE SEQUENCE [LARGE SCALE GENOMIC DNA]</scope>
    <source>
        <strain evidence="2">32O-Y</strain>
    </source>
</reference>
<keyword evidence="2" id="KW-1185">Reference proteome</keyword>
<evidence type="ECO:0000313" key="1">
    <source>
        <dbReference type="EMBL" id="ALS22120.1"/>
    </source>
</evidence>
<organism evidence="1 2">
    <name type="scientific">Paenibacillus naphthalenovorans</name>
    <dbReference type="NCBI Taxonomy" id="162209"/>
    <lineage>
        <taxon>Bacteria</taxon>
        <taxon>Bacillati</taxon>
        <taxon>Bacillota</taxon>
        <taxon>Bacilli</taxon>
        <taxon>Bacillales</taxon>
        <taxon>Paenibacillaceae</taxon>
        <taxon>Paenibacillus</taxon>
    </lineage>
</organism>
<accession>A0A0U2U7G3</accession>
<dbReference type="STRING" id="162209.IJ22_17460"/>
<reference evidence="1 2" key="2">
    <citation type="journal article" date="2016" name="Genome Announc.">
        <title>Complete Genome Sequences of Two Interactive Moderate Thermophiles, Paenibacillus napthalenovorans 32O-Y and Paenibacillus sp. 32O-W.</title>
        <authorList>
            <person name="Butler R.R.III."/>
            <person name="Wang J."/>
            <person name="Stark B.C."/>
            <person name="Pombert J.F."/>
        </authorList>
    </citation>
    <scope>NUCLEOTIDE SEQUENCE [LARGE SCALE GENOMIC DNA]</scope>
    <source>
        <strain evidence="1 2">32O-Y</strain>
    </source>
</reference>
<dbReference type="PATRIC" id="fig|162209.4.peg.1850"/>
<dbReference type="Proteomes" id="UP000061660">
    <property type="component" value="Chromosome"/>
</dbReference>
<evidence type="ECO:0000313" key="2">
    <source>
        <dbReference type="Proteomes" id="UP000061660"/>
    </source>
</evidence>
<dbReference type="RefSeq" id="WP_062408444.1">
    <property type="nucleotide sequence ID" value="NZ_CP013652.1"/>
</dbReference>
<gene>
    <name evidence="1" type="ORF">IJ22_17460</name>
</gene>
<proteinExistence type="predicted"/>